<reference evidence="6" key="1">
    <citation type="journal article" date="2020" name="mSystems">
        <title>Genome- and Community-Level Interaction Insights into Carbon Utilization and Element Cycling Functions of Hydrothermarchaeota in Hydrothermal Sediment.</title>
        <authorList>
            <person name="Zhou Z."/>
            <person name="Liu Y."/>
            <person name="Xu W."/>
            <person name="Pan J."/>
            <person name="Luo Z.H."/>
            <person name="Li M."/>
        </authorList>
    </citation>
    <scope>NUCLEOTIDE SEQUENCE [LARGE SCALE GENOMIC DNA]</scope>
    <source>
        <strain evidence="6">SpSt-413</strain>
    </source>
</reference>
<dbReference type="InterPro" id="IPR001048">
    <property type="entry name" value="Asp/Glu/Uridylate_kinase"/>
</dbReference>
<dbReference type="SUPFAM" id="SSF53633">
    <property type="entry name" value="Carbamate kinase-like"/>
    <property type="match status" value="1"/>
</dbReference>
<organism evidence="6">
    <name type="scientific">Fundidesulfovibrio putealis</name>
    <dbReference type="NCBI Taxonomy" id="270496"/>
    <lineage>
        <taxon>Bacteria</taxon>
        <taxon>Pseudomonadati</taxon>
        <taxon>Thermodesulfobacteriota</taxon>
        <taxon>Desulfovibrionia</taxon>
        <taxon>Desulfovibrionales</taxon>
        <taxon>Desulfovibrionaceae</taxon>
        <taxon>Fundidesulfovibrio</taxon>
    </lineage>
</organism>
<protein>
    <recommendedName>
        <fullName evidence="4">Carbamate kinase</fullName>
    </recommendedName>
</protein>
<dbReference type="FunFam" id="3.40.1160.10:FF:000007">
    <property type="entry name" value="Carbamate kinase"/>
    <property type="match status" value="1"/>
</dbReference>
<dbReference type="PRINTS" id="PR01469">
    <property type="entry name" value="CARBMTKINASE"/>
</dbReference>
<comment type="similarity">
    <text evidence="1 4">Belongs to the carbamate kinase family.</text>
</comment>
<evidence type="ECO:0000256" key="2">
    <source>
        <dbReference type="ARBA" id="ARBA00022679"/>
    </source>
</evidence>
<dbReference type="InterPro" id="IPR036393">
    <property type="entry name" value="AceGlu_kinase-like_sf"/>
</dbReference>
<gene>
    <name evidence="6" type="ORF">ENR59_00495</name>
</gene>
<dbReference type="GO" id="GO:0005829">
    <property type="term" value="C:cytosol"/>
    <property type="evidence" value="ECO:0007669"/>
    <property type="project" value="TreeGrafter"/>
</dbReference>
<name>A0A7C4AFY8_9BACT</name>
<proteinExistence type="inferred from homology"/>
<dbReference type="AlphaFoldDB" id="A0A7C4AFY8"/>
<evidence type="ECO:0000256" key="4">
    <source>
        <dbReference type="PIRNR" id="PIRNR000723"/>
    </source>
</evidence>
<dbReference type="NCBIfam" id="NF009007">
    <property type="entry name" value="PRK12352.1"/>
    <property type="match status" value="1"/>
</dbReference>
<dbReference type="InterPro" id="IPR003964">
    <property type="entry name" value="Carb_kinase"/>
</dbReference>
<evidence type="ECO:0000259" key="5">
    <source>
        <dbReference type="Pfam" id="PF00696"/>
    </source>
</evidence>
<dbReference type="PANTHER" id="PTHR30409:SF1">
    <property type="entry name" value="CARBAMATE KINASE-RELATED"/>
    <property type="match status" value="1"/>
</dbReference>
<dbReference type="PANTHER" id="PTHR30409">
    <property type="entry name" value="CARBAMATE KINASE"/>
    <property type="match status" value="1"/>
</dbReference>
<accession>A0A7C4AFY8</accession>
<keyword evidence="3 4" id="KW-0418">Kinase</keyword>
<dbReference type="Pfam" id="PF00696">
    <property type="entry name" value="AA_kinase"/>
    <property type="match status" value="1"/>
</dbReference>
<evidence type="ECO:0000313" key="6">
    <source>
        <dbReference type="EMBL" id="HGG91415.1"/>
    </source>
</evidence>
<evidence type="ECO:0000256" key="1">
    <source>
        <dbReference type="ARBA" id="ARBA00011066"/>
    </source>
</evidence>
<evidence type="ECO:0000256" key="3">
    <source>
        <dbReference type="ARBA" id="ARBA00022777"/>
    </source>
</evidence>
<dbReference type="PIRSF" id="PIRSF000723">
    <property type="entry name" value="Carbamate_kin"/>
    <property type="match status" value="1"/>
</dbReference>
<sequence>MDAPRLAVVAIGGNSLIKRADLRSVEDQYRALCETVEHVLHLVEQGWRVVLTHGNGPQVGFIMMRSEIAREVAGLHMVPLVSCVADTQGAIGWQTQMALDNALAARGLSARAVTVVTQVLVDASDPGFADPDKPVGEFYAEHQLEELTRQHPDWVLKQDAGRGWRRAVASPAPLDILELDAVRTLLDAGHVVVAAGGGGIPVVRGPEGLSGVDAVVDKDLASALLAARLGAELLVISTGVERVALGYGTPLETPLSRVDAATLRACLAEGHFAPGSMRPKIQAAIDFLDAGGREVIITKPECIGPALTQGAGTHIVRDNKETNDG</sequence>
<feature type="domain" description="Aspartate/glutamate/uridylate kinase" evidence="5">
    <location>
        <begin position="6"/>
        <end position="298"/>
    </location>
</feature>
<dbReference type="Gene3D" id="3.40.1160.10">
    <property type="entry name" value="Acetylglutamate kinase-like"/>
    <property type="match status" value="1"/>
</dbReference>
<dbReference type="CDD" id="cd04235">
    <property type="entry name" value="AAK_CK"/>
    <property type="match status" value="1"/>
</dbReference>
<dbReference type="GO" id="GO:0019546">
    <property type="term" value="P:L-arginine deiminase pathway"/>
    <property type="evidence" value="ECO:0007669"/>
    <property type="project" value="TreeGrafter"/>
</dbReference>
<comment type="caution">
    <text evidence="6">The sequence shown here is derived from an EMBL/GenBank/DDBJ whole genome shotgun (WGS) entry which is preliminary data.</text>
</comment>
<keyword evidence="2 4" id="KW-0808">Transferase</keyword>
<dbReference type="GO" id="GO:0008804">
    <property type="term" value="F:carbamate kinase activity"/>
    <property type="evidence" value="ECO:0007669"/>
    <property type="project" value="InterPro"/>
</dbReference>
<dbReference type="EMBL" id="DSRP01000034">
    <property type="protein sequence ID" value="HGG91415.1"/>
    <property type="molecule type" value="Genomic_DNA"/>
</dbReference>